<evidence type="ECO:0000313" key="1">
    <source>
        <dbReference type="EMBL" id="QOR60481.1"/>
    </source>
</evidence>
<accession>A0A7S6P275</accession>
<organism evidence="1">
    <name type="scientific">Bathycoccus sp. RCC716 virus 2</name>
    <dbReference type="NCBI Taxonomy" id="2530039"/>
    <lineage>
        <taxon>Viruses</taxon>
        <taxon>Varidnaviria</taxon>
        <taxon>Bamfordvirae</taxon>
        <taxon>Nucleocytoviricota</taxon>
        <taxon>Megaviricetes</taxon>
        <taxon>Algavirales</taxon>
        <taxon>Phycodnaviridae</taxon>
        <taxon>Prasinovirus</taxon>
    </lineage>
</organism>
<name>A0A7S6P275_9PHYC</name>
<sequence>MKSKSYILSQIKELLVERHGYTMARAERYAELHKEDKVYELLVLKKKLSEEEEFPEISYRRTVWRHHYDSE</sequence>
<dbReference type="EMBL" id="MK522038">
    <property type="protein sequence ID" value="QOR60481.1"/>
    <property type="molecule type" value="Genomic_DNA"/>
</dbReference>
<proteinExistence type="predicted"/>
<reference evidence="1" key="1">
    <citation type="submission" date="2019-02" db="EMBL/GenBank/DDBJ databases">
        <authorList>
            <person name="Bachy C."/>
            <person name="Yung C.-M."/>
            <person name="Roux S."/>
            <person name="Sullivan M.B."/>
            <person name="Worden A.Z."/>
        </authorList>
    </citation>
    <scope>NUCLEOTIDE SEQUENCE</scope>
    <source>
        <strain evidence="1">BII-V2</strain>
    </source>
</reference>
<protein>
    <submittedName>
        <fullName evidence="1">Uncharacterized protein</fullName>
    </submittedName>
</protein>